<dbReference type="OrthoDB" id="871734at2"/>
<reference evidence="3" key="1">
    <citation type="submission" date="2012-06" db="EMBL/GenBank/DDBJ databases">
        <title>The complete genome of Belliella baltica DSM 15883.</title>
        <authorList>
            <person name="Lucas S."/>
            <person name="Copeland A."/>
            <person name="Lapidus A."/>
            <person name="Goodwin L."/>
            <person name="Pitluck S."/>
            <person name="Peters L."/>
            <person name="Mikhailova N."/>
            <person name="Davenport K."/>
            <person name="Kyrpides N."/>
            <person name="Mavromatis K."/>
            <person name="Pagani I."/>
            <person name="Ivanova N."/>
            <person name="Ovchinnikova G."/>
            <person name="Zeytun A."/>
            <person name="Detter J.C."/>
            <person name="Han C."/>
            <person name="Land M."/>
            <person name="Hauser L."/>
            <person name="Markowitz V."/>
            <person name="Cheng J.-F."/>
            <person name="Hugenholtz P."/>
            <person name="Woyke T."/>
            <person name="Wu D."/>
            <person name="Tindall B."/>
            <person name="Pomrenke H."/>
            <person name="Brambilla E."/>
            <person name="Klenk H.-P."/>
            <person name="Eisen J.A."/>
        </authorList>
    </citation>
    <scope>NUCLEOTIDE SEQUENCE [LARGE SCALE GENOMIC DNA]</scope>
    <source>
        <strain evidence="3">DSM 15883 / CIP 108006 / LMG 21964 / BA134</strain>
    </source>
</reference>
<dbReference type="HOGENOM" id="CLU_544766_0_0_10"/>
<dbReference type="SUPFAM" id="SSF52540">
    <property type="entry name" value="P-loop containing nucleoside triphosphate hydrolases"/>
    <property type="match status" value="1"/>
</dbReference>
<protein>
    <submittedName>
        <fullName evidence="2">KAP family P-loop domain protein</fullName>
    </submittedName>
</protein>
<dbReference type="Gene3D" id="3.40.50.300">
    <property type="entry name" value="P-loop containing nucleotide triphosphate hydrolases"/>
    <property type="match status" value="1"/>
</dbReference>
<evidence type="ECO:0000313" key="2">
    <source>
        <dbReference type="EMBL" id="AFL86152.1"/>
    </source>
</evidence>
<evidence type="ECO:0000313" key="3">
    <source>
        <dbReference type="Proteomes" id="UP000006050"/>
    </source>
</evidence>
<accession>I3ZA84</accession>
<dbReference type="eggNOG" id="COG4928">
    <property type="taxonomic scope" value="Bacteria"/>
</dbReference>
<sequence length="500" mass="58163">MEFELEIPKKQFQVHLEIPKNQRIIFSGAFGTGKTYFLDKFFKGNERYEGIHIYPVNYSVASNEDIFELIKYDIFFKLLEKGLDFEQVEVDKGTFLPFFLNNHATEIIPFLLGLIPKVGASLKDIANGLIELNKKFEKEFKEANLTEQDKIIDYLKEFSGKKGSILEDDLYTQLICSLVNQIQENGKEVVLIIDDLDRIDPEHIFRIMNVLAAHVDIKKDSDQNKFDSNKIILVCDIENIRKIFSNRYGADVDFSGYIDKFYSRSVFHYDLSGEMIKSVNKLFHTVVLDYGNKKMSLGEVRKDVAGAIIKQILHSFIQHDLISIRVLKRIFSGTQSLKERYVWREGKYDAISNNDIELVKAVDFLIFLFQDYKLFVEKCKVLINRDIEILDSVSNHFFINQIVKAGNVKNYWSNNKERPKEVGQELQFEIQIDSFNLRYTISTEFDSYSLKDRHIYSVNSISDSIGQEIKIDDINFFLLLVGLLEKTDFKSLLNLKFDSV</sequence>
<dbReference type="Proteomes" id="UP000006050">
    <property type="component" value="Chromosome"/>
</dbReference>
<name>I3ZA84_BELBD</name>
<dbReference type="InterPro" id="IPR027417">
    <property type="entry name" value="P-loop_NTPase"/>
</dbReference>
<dbReference type="KEGG" id="bbd:Belba_3661"/>
<evidence type="ECO:0000259" key="1">
    <source>
        <dbReference type="Pfam" id="PF07693"/>
    </source>
</evidence>
<organism evidence="2 3">
    <name type="scientific">Belliella baltica (strain DSM 15883 / CIP 108006 / LMG 21964 / BA134)</name>
    <dbReference type="NCBI Taxonomy" id="866536"/>
    <lineage>
        <taxon>Bacteria</taxon>
        <taxon>Pseudomonadati</taxon>
        <taxon>Bacteroidota</taxon>
        <taxon>Cytophagia</taxon>
        <taxon>Cytophagales</taxon>
        <taxon>Cyclobacteriaceae</taxon>
        <taxon>Belliella</taxon>
    </lineage>
</organism>
<dbReference type="InterPro" id="IPR011646">
    <property type="entry name" value="KAP_P-loop"/>
</dbReference>
<feature type="domain" description="KAP NTPase" evidence="1">
    <location>
        <begin position="24"/>
        <end position="330"/>
    </location>
</feature>
<keyword evidence="3" id="KW-1185">Reference proteome</keyword>
<dbReference type="AlphaFoldDB" id="I3ZA84"/>
<gene>
    <name evidence="2" type="ordered locus">Belba_3661</name>
</gene>
<dbReference type="RefSeq" id="WP_014774086.1">
    <property type="nucleotide sequence ID" value="NC_018010.1"/>
</dbReference>
<dbReference type="STRING" id="866536.Belba_3661"/>
<dbReference type="EMBL" id="CP003281">
    <property type="protein sequence ID" value="AFL86152.1"/>
    <property type="molecule type" value="Genomic_DNA"/>
</dbReference>
<dbReference type="Pfam" id="PF07693">
    <property type="entry name" value="KAP_NTPase"/>
    <property type="match status" value="1"/>
</dbReference>
<dbReference type="PATRIC" id="fig|866536.3.peg.3787"/>
<proteinExistence type="predicted"/>